<dbReference type="CDD" id="cd00757">
    <property type="entry name" value="ThiF_MoeB_HesA_family"/>
    <property type="match status" value="1"/>
</dbReference>
<dbReference type="GO" id="GO:0004792">
    <property type="term" value="F:thiosulfate-cyanide sulfurtransferase activity"/>
    <property type="evidence" value="ECO:0007669"/>
    <property type="project" value="TreeGrafter"/>
</dbReference>
<dbReference type="GO" id="GO:0008641">
    <property type="term" value="F:ubiquitin-like modifier activating enzyme activity"/>
    <property type="evidence" value="ECO:0007669"/>
    <property type="project" value="InterPro"/>
</dbReference>
<dbReference type="FunFam" id="3.40.50.720:FF:000080">
    <property type="entry name" value="Thiazole biosynthesis adenylyltransferase ThiF"/>
    <property type="match status" value="1"/>
</dbReference>
<dbReference type="GO" id="GO:0005737">
    <property type="term" value="C:cytoplasm"/>
    <property type="evidence" value="ECO:0007669"/>
    <property type="project" value="TreeGrafter"/>
</dbReference>
<evidence type="ECO:0000313" key="3">
    <source>
        <dbReference type="EMBL" id="CAB3976486.1"/>
    </source>
</evidence>
<organism evidence="3 4">
    <name type="scientific">Candidatus Azoamicus ciliaticola</name>
    <dbReference type="NCBI Taxonomy" id="2652803"/>
    <lineage>
        <taxon>Bacteria</taxon>
        <taxon>Pseudomonadati</taxon>
        <taxon>Pseudomonadota</taxon>
        <taxon>Gammaproteobacteria</taxon>
        <taxon>Candidatus Azoamicaceae</taxon>
        <taxon>Candidatus Azoamicus</taxon>
    </lineage>
</organism>
<accession>A0A6J5JXD3</accession>
<dbReference type="Pfam" id="PF00899">
    <property type="entry name" value="ThiF"/>
    <property type="match status" value="1"/>
</dbReference>
<dbReference type="RefSeq" id="WP_176605012.1">
    <property type="nucleotide sequence ID" value="NZ_LR794158.1"/>
</dbReference>
<keyword evidence="4" id="KW-1185">Reference proteome</keyword>
<proteinExistence type="inferred from homology"/>
<keyword evidence="3" id="KW-0808">Transferase</keyword>
<comment type="similarity">
    <text evidence="1">Belongs to the HesA/MoeB/ThiF family.</text>
</comment>
<reference evidence="3 4" key="1">
    <citation type="submission" date="2020-04" db="EMBL/GenBank/DDBJ databases">
        <authorList>
            <person name="Graf S J."/>
        </authorList>
    </citation>
    <scope>NUCLEOTIDE SEQUENCE [LARGE SCALE GENOMIC DNA]</scope>
    <source>
        <strain evidence="3">1</strain>
    </source>
</reference>
<gene>
    <name evidence="3" type="primary">moeZ</name>
    <name evidence="3" type="ORF">ESZ_00296</name>
</gene>
<protein>
    <submittedName>
        <fullName evidence="3">Putative adenylyltransferase/sulfurtransferase MoeZ</fullName>
    </submittedName>
</protein>
<dbReference type="SUPFAM" id="SSF69572">
    <property type="entry name" value="Activating enzymes of the ubiquitin-like proteins"/>
    <property type="match status" value="1"/>
</dbReference>
<dbReference type="PANTHER" id="PTHR10953:SF102">
    <property type="entry name" value="ADENYLYLTRANSFERASE AND SULFURTRANSFERASE MOCS3"/>
    <property type="match status" value="1"/>
</dbReference>
<evidence type="ECO:0000259" key="2">
    <source>
        <dbReference type="Pfam" id="PF00899"/>
    </source>
</evidence>
<dbReference type="PANTHER" id="PTHR10953">
    <property type="entry name" value="UBIQUITIN-ACTIVATING ENZYME E1"/>
    <property type="match status" value="1"/>
</dbReference>
<dbReference type="AlphaFoldDB" id="A0A6J5JXD3"/>
<evidence type="ECO:0000313" key="4">
    <source>
        <dbReference type="Proteomes" id="UP000509549"/>
    </source>
</evidence>
<sequence>MYNFYKRYIRHIVLSDIGILGQDILLKSKVLCVGAGGLGSSALVYLASCGIGSLGIIDFDKVDLSNLNRQFMYNIFDLGKSKVYCAEDFLRKINNTTNIFTYNERLSRDNFLDIMISYDVILDCTDSLESKFFVNECGIKLNIPVIYGSILGFNGCISIFSRNFGCYNCLYKDFSYVNFLGHGVLGPVAGAIGAFQAIECVKFLLNKNNNYNYNTLLSKILFFDFKNLDFLILKFDKKQYCNICN</sequence>
<keyword evidence="3" id="KW-0548">Nucleotidyltransferase</keyword>
<dbReference type="EMBL" id="LR794158">
    <property type="protein sequence ID" value="CAB3976486.1"/>
    <property type="molecule type" value="Genomic_DNA"/>
</dbReference>
<evidence type="ECO:0000256" key="1">
    <source>
        <dbReference type="ARBA" id="ARBA00009919"/>
    </source>
</evidence>
<dbReference type="InterPro" id="IPR045886">
    <property type="entry name" value="ThiF/MoeB/HesA"/>
</dbReference>
<dbReference type="KEGG" id="acil:ESZ_00296"/>
<dbReference type="InterPro" id="IPR035985">
    <property type="entry name" value="Ubiquitin-activating_enz"/>
</dbReference>
<name>A0A6J5JXD3_9GAMM</name>
<dbReference type="InterPro" id="IPR000594">
    <property type="entry name" value="ThiF_NAD_FAD-bd"/>
</dbReference>
<dbReference type="GO" id="GO:0016779">
    <property type="term" value="F:nucleotidyltransferase activity"/>
    <property type="evidence" value="ECO:0007669"/>
    <property type="project" value="UniProtKB-KW"/>
</dbReference>
<dbReference type="Proteomes" id="UP000509549">
    <property type="component" value="Chromosome"/>
</dbReference>
<feature type="domain" description="THIF-type NAD/FAD binding fold" evidence="2">
    <location>
        <begin position="8"/>
        <end position="235"/>
    </location>
</feature>
<dbReference type="Gene3D" id="3.40.50.720">
    <property type="entry name" value="NAD(P)-binding Rossmann-like Domain"/>
    <property type="match status" value="1"/>
</dbReference>